<dbReference type="InterPro" id="IPR011251">
    <property type="entry name" value="Luciferase-like_dom"/>
</dbReference>
<dbReference type="NCBIfam" id="TIGR03558">
    <property type="entry name" value="oxido_grp_1"/>
    <property type="match status" value="1"/>
</dbReference>
<evidence type="ECO:0000256" key="1">
    <source>
        <dbReference type="ARBA" id="ARBA00007789"/>
    </source>
</evidence>
<dbReference type="EMBL" id="JBBMRA010000017">
    <property type="protein sequence ID" value="MEM5537669.1"/>
    <property type="molecule type" value="Genomic_DNA"/>
</dbReference>
<dbReference type="Pfam" id="PF00296">
    <property type="entry name" value="Bac_luciferase"/>
    <property type="match status" value="1"/>
</dbReference>
<dbReference type="InterPro" id="IPR036661">
    <property type="entry name" value="Luciferase-like_sf"/>
</dbReference>
<reference evidence="3 4" key="1">
    <citation type="submission" date="2024-03" db="EMBL/GenBank/DDBJ databases">
        <title>Community enrichment and isolation of bacterial strains for fucoidan degradation.</title>
        <authorList>
            <person name="Sichert A."/>
        </authorList>
    </citation>
    <scope>NUCLEOTIDE SEQUENCE [LARGE SCALE GENOMIC DNA]</scope>
    <source>
        <strain evidence="3 4">AS76</strain>
    </source>
</reference>
<keyword evidence="3" id="KW-0560">Oxidoreductase</keyword>
<evidence type="ECO:0000313" key="4">
    <source>
        <dbReference type="Proteomes" id="UP001449225"/>
    </source>
</evidence>
<comment type="caution">
    <text evidence="3">The sequence shown here is derived from an EMBL/GenBank/DDBJ whole genome shotgun (WGS) entry which is preliminary data.</text>
</comment>
<organism evidence="3 4">
    <name type="scientific">Neptuniibacter pectenicola</name>
    <dbReference type="NCBI Taxonomy" id="1806669"/>
    <lineage>
        <taxon>Bacteria</taxon>
        <taxon>Pseudomonadati</taxon>
        <taxon>Pseudomonadota</taxon>
        <taxon>Gammaproteobacteria</taxon>
        <taxon>Oceanospirillales</taxon>
        <taxon>Oceanospirillaceae</taxon>
        <taxon>Neptuniibacter</taxon>
    </lineage>
</organism>
<dbReference type="PANTHER" id="PTHR30137">
    <property type="entry name" value="LUCIFERASE-LIKE MONOOXYGENASE"/>
    <property type="match status" value="1"/>
</dbReference>
<keyword evidence="4" id="KW-1185">Reference proteome</keyword>
<evidence type="ECO:0000313" key="3">
    <source>
        <dbReference type="EMBL" id="MEM5537669.1"/>
    </source>
</evidence>
<dbReference type="EC" id="1.-.-.-" evidence="3"/>
<dbReference type="InterPro" id="IPR050766">
    <property type="entry name" value="Bact_Lucif_Oxidored"/>
</dbReference>
<accession>A0ABU9TVC3</accession>
<dbReference type="SUPFAM" id="SSF51679">
    <property type="entry name" value="Bacterial luciferase-like"/>
    <property type="match status" value="1"/>
</dbReference>
<evidence type="ECO:0000259" key="2">
    <source>
        <dbReference type="Pfam" id="PF00296"/>
    </source>
</evidence>
<protein>
    <submittedName>
        <fullName evidence="3">LLM class flavin-dependent oxidoreductase</fullName>
        <ecNumber evidence="3">1.-.-.-</ecNumber>
    </submittedName>
</protein>
<sequence>MANLKLSIVDQSPVHDGKNQAHALNDSINLAKLADELGYHRYWVAEHHATPAYASSAPEIVIGQIAANTKQIKVGSGGVMLSHYSPYKVAEVFKTLAAFHPGRIDLGVGRAPGGSESSSIALAYPHNPSSSDHYPHQLEALTAFIDDYQFEKQHPFSDLTTTPMGGSSPELWTLGSSDGSIELAASMGLGFVLALFIGTHERSADIIKRYRKLYRPRTGSAPQLGSAMIASAVIAADTKEEAEFLAASHTYWKVLAFRHGAREEVKPPETCLDLMKKLSPSDQAYFHETRNSIITGTPSECRARLEEQASYYDVDEVMVVAVTHSFEKRCDSYRKLAQAFNS</sequence>
<dbReference type="InterPro" id="IPR019949">
    <property type="entry name" value="CmoO-like"/>
</dbReference>
<gene>
    <name evidence="3" type="ORF">WNY58_14865</name>
</gene>
<dbReference type="Proteomes" id="UP001449225">
    <property type="component" value="Unassembled WGS sequence"/>
</dbReference>
<dbReference type="GO" id="GO:0016491">
    <property type="term" value="F:oxidoreductase activity"/>
    <property type="evidence" value="ECO:0007669"/>
    <property type="project" value="UniProtKB-KW"/>
</dbReference>
<comment type="similarity">
    <text evidence="1">To bacterial alkanal monooxygenase alpha and beta chains.</text>
</comment>
<feature type="domain" description="Luciferase-like" evidence="2">
    <location>
        <begin position="12"/>
        <end position="307"/>
    </location>
</feature>
<dbReference type="PANTHER" id="PTHR30137:SF19">
    <property type="entry name" value="LUCIFERASE-LIKE MONOOXYGENASE"/>
    <property type="match status" value="1"/>
</dbReference>
<dbReference type="RefSeq" id="WP_342854936.1">
    <property type="nucleotide sequence ID" value="NZ_JBBMRA010000017.1"/>
</dbReference>
<name>A0ABU9TVC3_9GAMM</name>
<proteinExistence type="predicted"/>
<dbReference type="Gene3D" id="3.20.20.30">
    <property type="entry name" value="Luciferase-like domain"/>
    <property type="match status" value="1"/>
</dbReference>